<sequence>MEYKYTPLAAHPPPRPQPPARSKKKLLEEIVFLDLQSAESVGENEIDRSSCVLWKKRVTYTGTVRYPVYGTELDDALDRLRTSPTSVIIHQHGLVRLHCEALWCARPSWFLTQVKLEALLPSSGSCWTSVPGLRHHIGDDIHLT</sequence>
<dbReference type="AlphaFoldDB" id="A0A4C2A829"/>
<name>A0A4C2A829_EUMVA</name>
<accession>A0A4C2A829</accession>
<dbReference type="EMBL" id="BGZK01002619">
    <property type="protein sequence ID" value="GBP95374.1"/>
    <property type="molecule type" value="Genomic_DNA"/>
</dbReference>
<organism evidence="2 3">
    <name type="scientific">Eumeta variegata</name>
    <name type="common">Bagworm moth</name>
    <name type="synonym">Eumeta japonica</name>
    <dbReference type="NCBI Taxonomy" id="151549"/>
    <lineage>
        <taxon>Eukaryota</taxon>
        <taxon>Metazoa</taxon>
        <taxon>Ecdysozoa</taxon>
        <taxon>Arthropoda</taxon>
        <taxon>Hexapoda</taxon>
        <taxon>Insecta</taxon>
        <taxon>Pterygota</taxon>
        <taxon>Neoptera</taxon>
        <taxon>Endopterygota</taxon>
        <taxon>Lepidoptera</taxon>
        <taxon>Glossata</taxon>
        <taxon>Ditrysia</taxon>
        <taxon>Tineoidea</taxon>
        <taxon>Psychidae</taxon>
        <taxon>Oiketicinae</taxon>
        <taxon>Eumeta</taxon>
    </lineage>
</organism>
<evidence type="ECO:0000256" key="1">
    <source>
        <dbReference type="SAM" id="MobiDB-lite"/>
    </source>
</evidence>
<gene>
    <name evidence="2" type="ORF">EVAR_65483_1</name>
</gene>
<protein>
    <submittedName>
        <fullName evidence="2">Uncharacterized protein</fullName>
    </submittedName>
</protein>
<keyword evidence="3" id="KW-1185">Reference proteome</keyword>
<feature type="region of interest" description="Disordered" evidence="1">
    <location>
        <begin position="1"/>
        <end position="21"/>
    </location>
</feature>
<evidence type="ECO:0000313" key="3">
    <source>
        <dbReference type="Proteomes" id="UP000299102"/>
    </source>
</evidence>
<comment type="caution">
    <text evidence="2">The sequence shown here is derived from an EMBL/GenBank/DDBJ whole genome shotgun (WGS) entry which is preliminary data.</text>
</comment>
<proteinExistence type="predicted"/>
<feature type="compositionally biased region" description="Pro residues" evidence="1">
    <location>
        <begin position="10"/>
        <end position="19"/>
    </location>
</feature>
<evidence type="ECO:0000313" key="2">
    <source>
        <dbReference type="EMBL" id="GBP95374.1"/>
    </source>
</evidence>
<dbReference type="Proteomes" id="UP000299102">
    <property type="component" value="Unassembled WGS sequence"/>
</dbReference>
<reference evidence="2 3" key="1">
    <citation type="journal article" date="2019" name="Commun. Biol.">
        <title>The bagworm genome reveals a unique fibroin gene that provides high tensile strength.</title>
        <authorList>
            <person name="Kono N."/>
            <person name="Nakamura H."/>
            <person name="Ohtoshi R."/>
            <person name="Tomita M."/>
            <person name="Numata K."/>
            <person name="Arakawa K."/>
        </authorList>
    </citation>
    <scope>NUCLEOTIDE SEQUENCE [LARGE SCALE GENOMIC DNA]</scope>
</reference>